<feature type="transmembrane region" description="Helical" evidence="7">
    <location>
        <begin position="368"/>
        <end position="389"/>
    </location>
</feature>
<feature type="domain" description="Glycosyltransferase 2-like" evidence="8">
    <location>
        <begin position="133"/>
        <end position="278"/>
    </location>
</feature>
<sequence length="560" mass="65614">MQTKIISKSKKLTKKPTAYLIAVLIFLCLSSLYLYFAINNVIDLLWNFNSYTSNQKIKTCAIVIFIFLASICQFYFWYIGIVDFVFWLFFWINRSKNAKLIRKIAKTTVSLDHARVLLLYCTCDDFNEEALIKSMQQNYLNYKTVILDDSKTQKFKDKIDLFKIKYPNVKVIRRETNIGYKAANINNYLKTRSDYDYFVLLDSDEIIPSNFITSCLKYFNYFTNVGVVQANHKGKGGVNDFQKLFSYFILPSLSINLVTKNEYGIVSLFGHGAMVSRQCYESTKNGFPELISEDNAFTIQALNNNFFVYFAPNIICEEDFPVNYFAFKKRQTKFINGNLQFNSLILKKEYNIKAPAWQRWNFLTQIGLVYLTIILGFLFLISTTVLVCLKSNNYKEMIIILYFSIFLMVAPWLKEILNQCKYIGIRKTLIYLVLSFLLMFSIFTLSLRTIISIFFGKKSGFIVTPKENKKLRFWAIIKYCFLDILVFLILVTVSVLISYYFAWQSIFIFLPFIFGSISSIIFASFTNINTLTWKSRERNFLNFITCDTGGRKWKNMYSFQ</sequence>
<dbReference type="EMBL" id="CP101808">
    <property type="protein sequence ID" value="UUD36799.1"/>
    <property type="molecule type" value="Genomic_DNA"/>
</dbReference>
<dbReference type="RefSeq" id="WP_256541818.1">
    <property type="nucleotide sequence ID" value="NZ_CP101808.1"/>
</dbReference>
<dbReference type="PANTHER" id="PTHR43867">
    <property type="entry name" value="CELLULOSE SYNTHASE CATALYTIC SUBUNIT A [UDP-FORMING]"/>
    <property type="match status" value="1"/>
</dbReference>
<proteinExistence type="predicted"/>
<keyword evidence="10" id="KW-1185">Reference proteome</keyword>
<dbReference type="Pfam" id="PF00535">
    <property type="entry name" value="Glycos_transf_2"/>
    <property type="match status" value="1"/>
</dbReference>
<evidence type="ECO:0000256" key="1">
    <source>
        <dbReference type="ARBA" id="ARBA00004141"/>
    </source>
</evidence>
<evidence type="ECO:0000256" key="5">
    <source>
        <dbReference type="ARBA" id="ARBA00022989"/>
    </source>
</evidence>
<dbReference type="InterPro" id="IPR029044">
    <property type="entry name" value="Nucleotide-diphossugar_trans"/>
</dbReference>
<evidence type="ECO:0000256" key="6">
    <source>
        <dbReference type="ARBA" id="ARBA00023136"/>
    </source>
</evidence>
<feature type="transmembrane region" description="Helical" evidence="7">
    <location>
        <begin position="476"/>
        <end position="500"/>
    </location>
</feature>
<dbReference type="Gene3D" id="3.90.550.10">
    <property type="entry name" value="Spore Coat Polysaccharide Biosynthesis Protein SpsA, Chain A"/>
    <property type="match status" value="1"/>
</dbReference>
<evidence type="ECO:0000313" key="10">
    <source>
        <dbReference type="Proteomes" id="UP001059576"/>
    </source>
</evidence>
<evidence type="ECO:0000259" key="8">
    <source>
        <dbReference type="Pfam" id="PF00535"/>
    </source>
</evidence>
<dbReference type="PANTHER" id="PTHR43867:SF2">
    <property type="entry name" value="CELLULOSE SYNTHASE CATALYTIC SUBUNIT A [UDP-FORMING]"/>
    <property type="match status" value="1"/>
</dbReference>
<reference evidence="9" key="1">
    <citation type="submission" date="2022-07" db="EMBL/GenBank/DDBJ databases">
        <title>Complete genome of Mycoplasma equigenitalium type strain T37.</title>
        <authorList>
            <person name="Spergser J."/>
        </authorList>
    </citation>
    <scope>NUCLEOTIDE SEQUENCE</scope>
    <source>
        <strain evidence="9">T37</strain>
    </source>
</reference>
<evidence type="ECO:0000256" key="3">
    <source>
        <dbReference type="ARBA" id="ARBA00022679"/>
    </source>
</evidence>
<keyword evidence="5 7" id="KW-1133">Transmembrane helix</keyword>
<name>A0ABY5J0P9_9BACT</name>
<dbReference type="InterPro" id="IPR050321">
    <property type="entry name" value="Glycosyltr_2/OpgH_subfam"/>
</dbReference>
<dbReference type="Proteomes" id="UP001059576">
    <property type="component" value="Chromosome"/>
</dbReference>
<dbReference type="SUPFAM" id="SSF53448">
    <property type="entry name" value="Nucleotide-diphospho-sugar transferases"/>
    <property type="match status" value="1"/>
</dbReference>
<evidence type="ECO:0000313" key="9">
    <source>
        <dbReference type="EMBL" id="UUD36799.1"/>
    </source>
</evidence>
<keyword evidence="2" id="KW-0328">Glycosyltransferase</keyword>
<evidence type="ECO:0000256" key="4">
    <source>
        <dbReference type="ARBA" id="ARBA00022692"/>
    </source>
</evidence>
<comment type="subcellular location">
    <subcellularLocation>
        <location evidence="1">Membrane</location>
        <topology evidence="1">Multi-pass membrane protein</topology>
    </subcellularLocation>
</comment>
<accession>A0ABY5J0P9</accession>
<dbReference type="InterPro" id="IPR001173">
    <property type="entry name" value="Glyco_trans_2-like"/>
</dbReference>
<feature type="transmembrane region" description="Helical" evidence="7">
    <location>
        <begin position="429"/>
        <end position="455"/>
    </location>
</feature>
<feature type="transmembrane region" description="Helical" evidence="7">
    <location>
        <begin position="18"/>
        <end position="38"/>
    </location>
</feature>
<evidence type="ECO:0000256" key="2">
    <source>
        <dbReference type="ARBA" id="ARBA00022676"/>
    </source>
</evidence>
<feature type="transmembrane region" description="Helical" evidence="7">
    <location>
        <begin position="506"/>
        <end position="528"/>
    </location>
</feature>
<feature type="transmembrane region" description="Helical" evidence="7">
    <location>
        <begin position="59"/>
        <end position="92"/>
    </location>
</feature>
<keyword evidence="3" id="KW-0808">Transferase</keyword>
<organism evidence="9 10">
    <name type="scientific">Mycoplasmopsis equigenitalium</name>
    <dbReference type="NCBI Taxonomy" id="114883"/>
    <lineage>
        <taxon>Bacteria</taxon>
        <taxon>Bacillati</taxon>
        <taxon>Mycoplasmatota</taxon>
        <taxon>Mycoplasmoidales</taxon>
        <taxon>Metamycoplasmataceae</taxon>
        <taxon>Mycoplasmopsis</taxon>
    </lineage>
</organism>
<gene>
    <name evidence="9" type="ORF">NPA09_02780</name>
</gene>
<feature type="transmembrane region" description="Helical" evidence="7">
    <location>
        <begin position="396"/>
        <end position="413"/>
    </location>
</feature>
<keyword evidence="6 7" id="KW-0472">Membrane</keyword>
<evidence type="ECO:0000256" key="7">
    <source>
        <dbReference type="SAM" id="Phobius"/>
    </source>
</evidence>
<keyword evidence="4 7" id="KW-0812">Transmembrane</keyword>
<protein>
    <submittedName>
        <fullName evidence="9">Glycosyltransferase family 2 protein</fullName>
    </submittedName>
</protein>